<dbReference type="AlphaFoldDB" id="A0A7X9NS89"/>
<dbReference type="Proteomes" id="UP000588369">
    <property type="component" value="Unassembled WGS sequence"/>
</dbReference>
<dbReference type="InterPro" id="IPR019292">
    <property type="entry name" value="McrC"/>
</dbReference>
<proteinExistence type="predicted"/>
<gene>
    <name evidence="2" type="ORF">HF844_08700</name>
</gene>
<feature type="compositionally biased region" description="Basic and acidic residues" evidence="1">
    <location>
        <begin position="27"/>
        <end position="41"/>
    </location>
</feature>
<evidence type="ECO:0000256" key="1">
    <source>
        <dbReference type="SAM" id="MobiDB-lite"/>
    </source>
</evidence>
<accession>A0A7X9NS89</accession>
<dbReference type="EMBL" id="JABAGI010000020">
    <property type="protein sequence ID" value="NME62860.1"/>
    <property type="molecule type" value="Genomic_DNA"/>
</dbReference>
<sequence length="541" mass="62158">MPNDALLFLLRDNNRANDLFQHRAPRRKDTIPVDTASRADGDGLPDIRGTETGAADVAAGADSFPQFLADTVEFLRRPVYGWNAEHPGVFVFPPSPAEYEDMDKNQAVLRYGYGEAGDSAESSDNGRGLWTSNLVGLLHFENAGTGDELMLSIASRFFSKDGESPVSFDQDFLLAYLMDRVLHFNLLDLDFASSAGRSDLWRQLLMLLFPMYLERATAKGVYRQYVRREHNDMRPRGSINVPRHIAENTPFRGTIAYSTREYDEDNPVTELVRHTVEYIGLHSPILRGNRYVKSAVQEIRRATDEHYDPSERRKLIQYNRTHPVRHPYYAEYRDLQRLCLLILTRRGFENEKREDSVHGILVDCAWLWEEYLNIVLGEAFSDSLVHPQNKTKVGKHHLFTNIHSGKLIGEIYPDFLLHDRKERPDTKYPGEYQSSDHRTVVLDAKYKPIGNVSGRDYLQVVAYMLRFDATDGVFLHIADDNTETDPTVADLQVLMRPGFVVHKIGMPVMPGPDERHDYPKYCEHMKIREQAFIAKLRRIIQ</sequence>
<dbReference type="PANTHER" id="PTHR38733">
    <property type="entry name" value="PROTEIN MCRC"/>
    <property type="match status" value="1"/>
</dbReference>
<organism evidence="2 3">
    <name type="scientific">Bifidobacterium thermophilum</name>
    <dbReference type="NCBI Taxonomy" id="33905"/>
    <lineage>
        <taxon>Bacteria</taxon>
        <taxon>Bacillati</taxon>
        <taxon>Actinomycetota</taxon>
        <taxon>Actinomycetes</taxon>
        <taxon>Bifidobacteriales</taxon>
        <taxon>Bifidobacteriaceae</taxon>
        <taxon>Bifidobacterium</taxon>
    </lineage>
</organism>
<evidence type="ECO:0000313" key="2">
    <source>
        <dbReference type="EMBL" id="NME62860.1"/>
    </source>
</evidence>
<evidence type="ECO:0000313" key="3">
    <source>
        <dbReference type="Proteomes" id="UP000588369"/>
    </source>
</evidence>
<dbReference type="PANTHER" id="PTHR38733:SF1">
    <property type="entry name" value="TYPE IV METHYL-DIRECTED RESTRICTION ENZYME ECOKMCRBC"/>
    <property type="match status" value="1"/>
</dbReference>
<reference evidence="2 3" key="1">
    <citation type="submission" date="2020-04" db="EMBL/GenBank/DDBJ databases">
        <authorList>
            <person name="Hitch T.C.A."/>
            <person name="Wylensek D."/>
            <person name="Clavel T."/>
        </authorList>
    </citation>
    <scope>NUCLEOTIDE SEQUENCE [LARGE SCALE GENOMIC DNA]</scope>
    <source>
        <strain evidence="2 3">BSM-130-P53-3C</strain>
    </source>
</reference>
<name>A0A7X9NS89_9BIFI</name>
<comment type="caution">
    <text evidence="2">The sequence shown here is derived from an EMBL/GenBank/DDBJ whole genome shotgun (WGS) entry which is preliminary data.</text>
</comment>
<dbReference type="RefSeq" id="WP_168984600.1">
    <property type="nucleotide sequence ID" value="NZ_JABAGI010000020.1"/>
</dbReference>
<protein>
    <submittedName>
        <fullName evidence="2">3-isopropylmalate dehydrogenase</fullName>
    </submittedName>
</protein>
<feature type="region of interest" description="Disordered" evidence="1">
    <location>
        <begin position="26"/>
        <end position="47"/>
    </location>
</feature>
<dbReference type="Pfam" id="PF10117">
    <property type="entry name" value="McrBC"/>
    <property type="match status" value="1"/>
</dbReference>